<protein>
    <submittedName>
        <fullName evidence="1">Uncharacterized protein</fullName>
    </submittedName>
</protein>
<evidence type="ECO:0000313" key="1">
    <source>
        <dbReference type="EMBL" id="GLB47583.1"/>
    </source>
</evidence>
<evidence type="ECO:0000313" key="2">
    <source>
        <dbReference type="Proteomes" id="UP001144204"/>
    </source>
</evidence>
<gene>
    <name evidence="1" type="ORF">WR164_15620</name>
</gene>
<dbReference type="EMBL" id="BRPL01000004">
    <property type="protein sequence ID" value="GLB47583.1"/>
    <property type="molecule type" value="Genomic_DNA"/>
</dbReference>
<reference evidence="1" key="1">
    <citation type="submission" date="2022-07" db="EMBL/GenBank/DDBJ databases">
        <authorList>
            <person name="Kouya T."/>
            <person name="Ishiyama Y."/>
        </authorList>
    </citation>
    <scope>NUCLEOTIDE SEQUENCE</scope>
    <source>
        <strain evidence="1">WR16-4</strain>
    </source>
</reference>
<keyword evidence="2" id="KW-1185">Reference proteome</keyword>
<dbReference type="AlphaFoldDB" id="A0A9W6B360"/>
<name>A0A9W6B360_9LACO</name>
<reference evidence="1" key="2">
    <citation type="journal article" date="2023" name="PLoS ONE">
        <title>Philodulcilactobacillus myokoensis gen. nov., sp. nov., a fructophilic, acidophilic, and agar-phobic lactic acid bacterium isolated from fermented vegetable extracts.</title>
        <authorList>
            <person name="Kouya T."/>
            <person name="Ishiyama Y."/>
            <person name="Ohashi S."/>
            <person name="Kumakubo R."/>
            <person name="Yamazaki T."/>
            <person name="Otaki T."/>
        </authorList>
    </citation>
    <scope>NUCLEOTIDE SEQUENCE</scope>
    <source>
        <strain evidence="1">WR16-4</strain>
    </source>
</reference>
<dbReference type="Proteomes" id="UP001144204">
    <property type="component" value="Unassembled WGS sequence"/>
</dbReference>
<organism evidence="1 2">
    <name type="scientific">Philodulcilactobacillus myokoensis</name>
    <dbReference type="NCBI Taxonomy" id="2929573"/>
    <lineage>
        <taxon>Bacteria</taxon>
        <taxon>Bacillati</taxon>
        <taxon>Bacillota</taxon>
        <taxon>Bacilli</taxon>
        <taxon>Lactobacillales</taxon>
        <taxon>Lactobacillaceae</taxon>
        <taxon>Philodulcilactobacillus</taxon>
    </lineage>
</organism>
<sequence>MQDAIKITNWMRVNNHIYYHPEDLNLHFNKKIESVNLFPVAKINYLLYFIQGLSLALYDQRAFYNEIKRGFHDVYLPDVNHKYKHNLSHLLYDKMNLDNNTFDQSVKQNDIDDYFQIEDNHQLMRVINVITNLFNDRYQDMIHERHLEKDMVEYNLFLYAKIIRKKLVKTDAVQLTRNYRTIRPELIQRDFKKRLNNYEFHHYLYRGYFKL</sequence>
<proteinExistence type="predicted"/>
<accession>A0A9W6B360</accession>
<comment type="caution">
    <text evidence="1">The sequence shown here is derived from an EMBL/GenBank/DDBJ whole genome shotgun (WGS) entry which is preliminary data.</text>
</comment>